<feature type="compositionally biased region" description="Polar residues" evidence="1">
    <location>
        <begin position="838"/>
        <end position="850"/>
    </location>
</feature>
<protein>
    <submittedName>
        <fullName evidence="2">Uncharacterized protein</fullName>
    </submittedName>
</protein>
<feature type="compositionally biased region" description="Basic and acidic residues" evidence="1">
    <location>
        <begin position="685"/>
        <end position="698"/>
    </location>
</feature>
<feature type="compositionally biased region" description="Pro residues" evidence="1">
    <location>
        <begin position="304"/>
        <end position="313"/>
    </location>
</feature>
<feature type="compositionally biased region" description="Polar residues" evidence="1">
    <location>
        <begin position="336"/>
        <end position="354"/>
    </location>
</feature>
<feature type="compositionally biased region" description="Polar residues" evidence="1">
    <location>
        <begin position="391"/>
        <end position="407"/>
    </location>
</feature>
<evidence type="ECO:0000313" key="2">
    <source>
        <dbReference type="EMBL" id="KAL0252560.1"/>
    </source>
</evidence>
<name>A0ABR3BVZ9_9TREE</name>
<dbReference type="EMBL" id="ATAM02000003">
    <property type="protein sequence ID" value="KAL0252560.1"/>
    <property type="molecule type" value="Genomic_DNA"/>
</dbReference>
<feature type="region of interest" description="Disordered" evidence="1">
    <location>
        <begin position="391"/>
        <end position="423"/>
    </location>
</feature>
<keyword evidence="3" id="KW-1185">Reference proteome</keyword>
<dbReference type="GeneID" id="91988810"/>
<accession>A0ABR3BVZ9</accession>
<proteinExistence type="predicted"/>
<sequence length="1365" mass="148605">MSGALRKLEDMTPLSPLKGHVAKSQAENWDDEFEFSLSSPNDYNNSNSTLSENKYQKVQDENWDNTSSAPAALHVHVPCPQSPRHSSSYPRGLTPLSSKSKSSSSNPRPISPLFLSTQSNPFLRQKRGPGFRSRARSMTTINGDAVSKKLTKRPPSASFITIPSSHSSRSLREYNSTTSLSCSLHRYATCPNFMDSCTPPSAMDIPSSASWEPMPLLVLSIRSENVASEGTELLQKKSRTKPKQQVPPLPSSDNITGKEQGRRFWNKFSGNPSSNRERTTTQMRRRSSSIGASFAEVDTTAKPSPEPPLPPLPITLTRSPFTTSSIPSSPMGPPMQRNTMPSISSTLQRSSNNLPKAKRASKEGALPTPYNHSENIAWGEVVIDGDGFSSSGHRNSFSNPEQSQSYSPGFHLPSPSLGSPYRRTRESFYDQHPVPESSSSLHIMAPGQNPASNACVCSKVRSESASEANKINNKALRRRVKDRHSFLSTSSEKMTEELGNDNEVFLMTRARSSTTEDCPVAGSPNNLKAVTAYPTLVGLGGKTSGNGHTGTGSSGAGFVSTIRRLGSISKKHGRRISGGWKFGQQSPSASASLNVQEVTPTGVAFDHSSAEDQVPLGTVIGSPVRENVIESAEDEFVKPAMGLECTKDGVRRQAHCPPSSEEWDQDFPHNESESQPIGSSVKADPLIRTESRRREDKNRRRQSWNSFVIPKNVLEKQKEIKEGIGAIKVFARGVESLKSLIAAHSSLSYQLHCHESSPASLRFDALHAEFAQWWEMAIVLVEVGSTGRDDSSHKPIEGPIREKGIALATEEARIAEDTLRHVSGSSTSTDMSSVPSQGELTPSGQYNVSLPYTAEHLPSLRSPPRASPPPGHWRASTGRQSLSQRQLEVLRTMLRTPVSSSSKGARLVGQQESSHWAGYKTANTTKIQDECNGSIVVTFTTPKNQNHLPNGAALVQDRYVEPIKATTKSKRRHTNKAGLAGLKEFLRSLRMEKSTGKANGQNHSLTAINSQAQVGEGIPAVNGTNMMISRSKMMSRSNMDSSTAAENPPLLEPPLLFRSVSPTGDSCEVSHNSVFASNLQTELSPAEQPPVPDKFPPQPFSLVRQTPLTASPSVLPKSAQNPRIETKRPSIRNIFRTSSGSWGDLINPNSGCPVPLSTKNSSPTLRKRGSMRRTLGQVSGVKDKPKRGEKVDNDGADAKVAVTGALKGRDEFFMDGRGFNLLCDPLPGAYIQTTSSNEISTKATQLRDEEEMPLKPSKKTRAIGLGWPERKAEGDIKDFISPVFSGVSSTTHVSSTPMTHPSGLIVKELGRQDDSEGNVVIALTPDNLPILLEYMRQCEAKLHEWKKKVQIEGLDKGFIMNSVKA</sequence>
<feature type="compositionally biased region" description="Low complexity" evidence="1">
    <location>
        <begin position="314"/>
        <end position="329"/>
    </location>
</feature>
<feature type="compositionally biased region" description="Low complexity" evidence="1">
    <location>
        <begin position="822"/>
        <end position="836"/>
    </location>
</feature>
<reference evidence="2" key="2">
    <citation type="submission" date="2024-01" db="EMBL/GenBank/DDBJ databases">
        <title>Comparative genomics of Cryptococcus and Kwoniella reveals pathogenesis evolution and contrasting modes of karyotype evolution via chromosome fusion or intercentromeric recombination.</title>
        <authorList>
            <person name="Coelho M.A."/>
            <person name="David-Palma M."/>
            <person name="Shea T."/>
            <person name="Bowers K."/>
            <person name="Mcginley-Smith S."/>
            <person name="Mohammad A.W."/>
            <person name="Gnirke A."/>
            <person name="Yurkov A.M."/>
            <person name="Nowrousian M."/>
            <person name="Sun S."/>
            <person name="Cuomo C.A."/>
            <person name="Heitman J."/>
        </authorList>
    </citation>
    <scope>NUCLEOTIDE SEQUENCE</scope>
    <source>
        <strain evidence="2">IND107</strain>
    </source>
</reference>
<evidence type="ECO:0000313" key="3">
    <source>
        <dbReference type="Proteomes" id="UP000054399"/>
    </source>
</evidence>
<feature type="compositionally biased region" description="Polar residues" evidence="1">
    <location>
        <begin position="36"/>
        <end position="53"/>
    </location>
</feature>
<feature type="compositionally biased region" description="Basic and acidic residues" evidence="1">
    <location>
        <begin position="1"/>
        <end position="10"/>
    </location>
</feature>
<dbReference type="Proteomes" id="UP000054399">
    <property type="component" value="Unassembled WGS sequence"/>
</dbReference>
<feature type="region of interest" description="Disordered" evidence="1">
    <location>
        <begin position="649"/>
        <end position="701"/>
    </location>
</feature>
<reference evidence="2" key="1">
    <citation type="submission" date="2015-01" db="EMBL/GenBank/DDBJ databases">
        <authorList>
            <consortium name="The Broad Institute Genomics Platform"/>
            <person name="Cuomo C."/>
            <person name="Litvintseva A."/>
            <person name="Chen Y."/>
            <person name="Heitman J."/>
            <person name="Sun S."/>
            <person name="Springer D."/>
            <person name="Dromer F."/>
            <person name="Young S."/>
            <person name="Zeng Q."/>
            <person name="Gargeya S."/>
            <person name="Abouelleil A."/>
            <person name="Alvarado L."/>
            <person name="Chapman S.B."/>
            <person name="Gainer-Dewar J."/>
            <person name="Goldberg J."/>
            <person name="Griggs A."/>
            <person name="Gujja S."/>
            <person name="Hansen M."/>
            <person name="Howarth C."/>
            <person name="Imamovic A."/>
            <person name="Larimer J."/>
            <person name="Murphy C."/>
            <person name="Naylor J."/>
            <person name="Pearson M."/>
            <person name="Priest M."/>
            <person name="Roberts A."/>
            <person name="Saif S."/>
            <person name="Shea T."/>
            <person name="Sykes S."/>
            <person name="Wortman J."/>
            <person name="Nusbaum C."/>
            <person name="Birren B."/>
        </authorList>
    </citation>
    <scope>NUCLEOTIDE SEQUENCE</scope>
    <source>
        <strain evidence="2">IND107</strain>
    </source>
</reference>
<feature type="region of interest" description="Disordered" evidence="1">
    <location>
        <begin position="230"/>
        <end position="372"/>
    </location>
</feature>
<comment type="caution">
    <text evidence="2">The sequence shown here is derived from an EMBL/GenBank/DDBJ whole genome shotgun (WGS) entry which is preliminary data.</text>
</comment>
<organism evidence="2 3">
    <name type="scientific">Cryptococcus tetragattii IND107</name>
    <dbReference type="NCBI Taxonomy" id="1296105"/>
    <lineage>
        <taxon>Eukaryota</taxon>
        <taxon>Fungi</taxon>
        <taxon>Dikarya</taxon>
        <taxon>Basidiomycota</taxon>
        <taxon>Agaricomycotina</taxon>
        <taxon>Tremellomycetes</taxon>
        <taxon>Tremellales</taxon>
        <taxon>Cryptococcaceae</taxon>
        <taxon>Cryptococcus</taxon>
        <taxon>Cryptococcus gattii species complex</taxon>
    </lineage>
</organism>
<gene>
    <name evidence="2" type="ORF">I308_101952</name>
</gene>
<feature type="region of interest" description="Disordered" evidence="1">
    <location>
        <begin position="1"/>
        <end position="137"/>
    </location>
</feature>
<dbReference type="RefSeq" id="XP_066615280.1">
    <property type="nucleotide sequence ID" value="XM_066756503.1"/>
</dbReference>
<evidence type="ECO:0000256" key="1">
    <source>
        <dbReference type="SAM" id="MobiDB-lite"/>
    </source>
</evidence>
<feature type="compositionally biased region" description="Basic residues" evidence="1">
    <location>
        <begin position="124"/>
        <end position="135"/>
    </location>
</feature>
<feature type="region of interest" description="Disordered" evidence="1">
    <location>
        <begin position="817"/>
        <end position="882"/>
    </location>
</feature>